<reference evidence="3" key="1">
    <citation type="submission" date="2011-08" db="EMBL/GenBank/DDBJ databases">
        <title>The draft genome of Latimeria chalumnae.</title>
        <authorList>
            <person name="Di Palma F."/>
            <person name="Alfoldi J."/>
            <person name="Johnson J."/>
            <person name="Berlin A."/>
            <person name="Gnerre S."/>
            <person name="Jaffe D."/>
            <person name="MacCallum I."/>
            <person name="Young S."/>
            <person name="Walker B.J."/>
            <person name="Lander E."/>
            <person name="Lindblad-Toh K."/>
        </authorList>
    </citation>
    <scope>NUCLEOTIDE SEQUENCE [LARGE SCALE GENOMIC DNA]</scope>
    <source>
        <strain evidence="3">Wild caught</strain>
    </source>
</reference>
<dbReference type="Bgee" id="ENSLACG00000018294">
    <property type="expression patterns" value="Expressed in pelvic fin and 2 other cell types or tissues"/>
</dbReference>
<dbReference type="EMBL" id="AFYH01010568">
    <property type="status" value="NOT_ANNOTATED_CDS"/>
    <property type="molecule type" value="Genomic_DNA"/>
</dbReference>
<dbReference type="Ensembl" id="ENSLACT00000020964.1">
    <property type="protein sequence ID" value="ENSLACP00000020824.1"/>
    <property type="gene ID" value="ENSLACG00000018294.1"/>
</dbReference>
<feature type="region of interest" description="Disordered" evidence="1">
    <location>
        <begin position="1"/>
        <end position="68"/>
    </location>
</feature>
<dbReference type="GO" id="GO:0031072">
    <property type="term" value="F:heat shock protein binding"/>
    <property type="evidence" value="ECO:0007669"/>
    <property type="project" value="InterPro"/>
</dbReference>
<dbReference type="HOGENOM" id="CLU_044550_0_0_1"/>
<evidence type="ECO:0000313" key="3">
    <source>
        <dbReference type="Proteomes" id="UP000008672"/>
    </source>
</evidence>
<dbReference type="EMBL" id="AFYH01010569">
    <property type="status" value="NOT_ANNOTATED_CDS"/>
    <property type="molecule type" value="Genomic_DNA"/>
</dbReference>
<dbReference type="Proteomes" id="UP000008672">
    <property type="component" value="Unassembled WGS sequence"/>
</dbReference>
<reference evidence="2" key="3">
    <citation type="submission" date="2025-09" db="UniProtKB">
        <authorList>
            <consortium name="Ensembl"/>
        </authorList>
    </citation>
    <scope>IDENTIFICATION</scope>
</reference>
<proteinExistence type="predicted"/>
<dbReference type="InterPro" id="IPR001305">
    <property type="entry name" value="HSP_DnaJ_Cys-rich_dom"/>
</dbReference>
<dbReference type="EMBL" id="AFYH01010570">
    <property type="status" value="NOT_ANNOTATED_CDS"/>
    <property type="molecule type" value="Genomic_DNA"/>
</dbReference>
<name>H3BG03_LATCH</name>
<dbReference type="GeneTree" id="ENSGT00440000038003"/>
<dbReference type="EMBL" id="AFYH01010567">
    <property type="status" value="NOT_ANNOTATED_CDS"/>
    <property type="molecule type" value="Genomic_DNA"/>
</dbReference>
<dbReference type="CDD" id="cd10719">
    <property type="entry name" value="DnaJ_zf"/>
    <property type="match status" value="1"/>
</dbReference>
<dbReference type="OMA" id="KRCNTCS"/>
<evidence type="ECO:0000313" key="2">
    <source>
        <dbReference type="Ensembl" id="ENSLACP00000020824.1"/>
    </source>
</evidence>
<dbReference type="GO" id="GO:0051082">
    <property type="term" value="F:unfolded protein binding"/>
    <property type="evidence" value="ECO:0007669"/>
    <property type="project" value="InterPro"/>
</dbReference>
<keyword evidence="3" id="KW-1185">Reference proteome</keyword>
<organism evidence="2 3">
    <name type="scientific">Latimeria chalumnae</name>
    <name type="common">Coelacanth</name>
    <dbReference type="NCBI Taxonomy" id="7897"/>
    <lineage>
        <taxon>Eukaryota</taxon>
        <taxon>Metazoa</taxon>
        <taxon>Chordata</taxon>
        <taxon>Craniata</taxon>
        <taxon>Vertebrata</taxon>
        <taxon>Euteleostomi</taxon>
        <taxon>Coelacanthiformes</taxon>
        <taxon>Coelacanthidae</taxon>
        <taxon>Latimeria</taxon>
    </lineage>
</organism>
<dbReference type="PANTHER" id="PTHR48465">
    <property type="entry name" value="PROTEIN SSUH2 HOMOLOG"/>
    <property type="match status" value="1"/>
</dbReference>
<protein>
    <submittedName>
        <fullName evidence="2">Ssu-2 homolog</fullName>
    </submittedName>
</protein>
<dbReference type="InterPro" id="IPR052789">
    <property type="entry name" value="SSUH2_homolog"/>
</dbReference>
<feature type="compositionally biased region" description="Basic and acidic residues" evidence="1">
    <location>
        <begin position="51"/>
        <end position="62"/>
    </location>
</feature>
<reference evidence="2" key="2">
    <citation type="submission" date="2025-08" db="UniProtKB">
        <authorList>
            <consortium name="Ensembl"/>
        </authorList>
    </citation>
    <scope>IDENTIFICATION</scope>
</reference>
<dbReference type="AlphaFoldDB" id="H3BG03"/>
<dbReference type="eggNOG" id="KOG2813">
    <property type="taxonomic scope" value="Eukaryota"/>
</dbReference>
<sequence>SLVLSGYTAMTDTEYDGEGPSAPPEELLDPVAGYEGTPADGEGKNLPPPPDRVKKLSEDDPRPSSPEYRIPKVTEDVAREALREFAASKCCYSSTPAREMSFHELKPLTTYRYRLETFTETRSSGWAFEPYAAKKKVHGPPLNAYSPQCRTKKAPPPSFLKQSKVFILPCTALIPSTCHKCKGKGRIKCSNCHGRGKVRCTMCHGDGKRGNGDRCMTCSGTGKRRCSSCFGHGYKTCDVCQGKKQLLHFIQLTVIWKDNIFEHVPDRQPGFPVTLFSKVQGENIFQDANFLVYPIVGFPEPEICEASKKAIDEHFAQFSTLSRILEQRQTIELIPLTEIHYDYKGYTYSYFVFGAENQVHAPTYPGKCCGCTVL</sequence>
<evidence type="ECO:0000256" key="1">
    <source>
        <dbReference type="SAM" id="MobiDB-lite"/>
    </source>
</evidence>
<dbReference type="FunCoup" id="H3BG03">
    <property type="interactions" value="958"/>
</dbReference>
<dbReference type="PANTHER" id="PTHR48465:SF1">
    <property type="entry name" value="PROTEIN SSUH2 HOMOLOG"/>
    <property type="match status" value="1"/>
</dbReference>
<gene>
    <name evidence="2" type="primary">SSUH2</name>
</gene>
<dbReference type="InParanoid" id="H3BG03"/>
<accession>H3BG03</accession>